<dbReference type="Proteomes" id="UP001497382">
    <property type="component" value="Unassembled WGS sequence"/>
</dbReference>
<dbReference type="SUPFAM" id="SSF49899">
    <property type="entry name" value="Concanavalin A-like lectins/glucanases"/>
    <property type="match status" value="1"/>
</dbReference>
<comment type="caution">
    <text evidence="2">The sequence shown here is derived from an EMBL/GenBank/DDBJ whole genome shotgun (WGS) entry which is preliminary data.</text>
</comment>
<sequence length="189" mass="21474">MIRHLPFFKSSLFLTVQLVLLIQCWTGIFTANEVLLSCSFTAGTCGMFNRPDSRAHWSREYLTIGGRYGYAMVVRGNTASNHFARLQTPHLSTNDVRSGCMRFRYFISGRTPASLSVIKQGFVTQYIFANARKTEDHWESAELDVEFLGDKVMFYFEADTRVQDYGDSVVAFTELTITTGSCQNKHYIG</sequence>
<dbReference type="InterPro" id="IPR000998">
    <property type="entry name" value="MAM_dom"/>
</dbReference>
<dbReference type="GO" id="GO:0016020">
    <property type="term" value="C:membrane"/>
    <property type="evidence" value="ECO:0007669"/>
    <property type="project" value="InterPro"/>
</dbReference>
<evidence type="ECO:0000313" key="2">
    <source>
        <dbReference type="EMBL" id="CAL1281030.1"/>
    </source>
</evidence>
<protein>
    <recommendedName>
        <fullName evidence="1">MAM domain-containing protein</fullName>
    </recommendedName>
</protein>
<feature type="domain" description="MAM" evidence="1">
    <location>
        <begin position="36"/>
        <end position="184"/>
    </location>
</feature>
<dbReference type="SMART" id="SM00137">
    <property type="entry name" value="MAM"/>
    <property type="match status" value="1"/>
</dbReference>
<evidence type="ECO:0000313" key="3">
    <source>
        <dbReference type="Proteomes" id="UP001497382"/>
    </source>
</evidence>
<dbReference type="AlphaFoldDB" id="A0AAV2AAP0"/>
<gene>
    <name evidence="2" type="ORF">LARSCL_LOCUS11325</name>
</gene>
<dbReference type="EMBL" id="CAXIEN010000139">
    <property type="protein sequence ID" value="CAL1281030.1"/>
    <property type="molecule type" value="Genomic_DNA"/>
</dbReference>
<dbReference type="Pfam" id="PF00629">
    <property type="entry name" value="MAM"/>
    <property type="match status" value="1"/>
</dbReference>
<name>A0AAV2AAP0_9ARAC</name>
<reference evidence="2 3" key="1">
    <citation type="submission" date="2024-04" db="EMBL/GenBank/DDBJ databases">
        <authorList>
            <person name="Rising A."/>
            <person name="Reimegard J."/>
            <person name="Sonavane S."/>
            <person name="Akerstrom W."/>
            <person name="Nylinder S."/>
            <person name="Hedman E."/>
            <person name="Kallberg Y."/>
        </authorList>
    </citation>
    <scope>NUCLEOTIDE SEQUENCE [LARGE SCALE GENOMIC DNA]</scope>
</reference>
<keyword evidence="3" id="KW-1185">Reference proteome</keyword>
<dbReference type="Gene3D" id="2.60.120.200">
    <property type="match status" value="1"/>
</dbReference>
<dbReference type="PROSITE" id="PS50060">
    <property type="entry name" value="MAM_2"/>
    <property type="match status" value="1"/>
</dbReference>
<proteinExistence type="predicted"/>
<accession>A0AAV2AAP0</accession>
<dbReference type="InterPro" id="IPR013320">
    <property type="entry name" value="ConA-like_dom_sf"/>
</dbReference>
<organism evidence="2 3">
    <name type="scientific">Larinioides sclopetarius</name>
    <dbReference type="NCBI Taxonomy" id="280406"/>
    <lineage>
        <taxon>Eukaryota</taxon>
        <taxon>Metazoa</taxon>
        <taxon>Ecdysozoa</taxon>
        <taxon>Arthropoda</taxon>
        <taxon>Chelicerata</taxon>
        <taxon>Arachnida</taxon>
        <taxon>Araneae</taxon>
        <taxon>Araneomorphae</taxon>
        <taxon>Entelegynae</taxon>
        <taxon>Araneoidea</taxon>
        <taxon>Araneidae</taxon>
        <taxon>Larinioides</taxon>
    </lineage>
</organism>
<evidence type="ECO:0000259" key="1">
    <source>
        <dbReference type="PROSITE" id="PS50060"/>
    </source>
</evidence>